<dbReference type="FunFam" id="3.40.50.300:FF:000025">
    <property type="entry name" value="ATP-dependent Clp protease subunit"/>
    <property type="match status" value="1"/>
</dbReference>
<keyword evidence="1" id="KW-0547">Nucleotide-binding</keyword>
<organism evidence="7">
    <name type="scientific">Poteriospumella lacustris</name>
    <dbReference type="NCBI Taxonomy" id="1117027"/>
    <lineage>
        <taxon>Eukaryota</taxon>
        <taxon>Sar</taxon>
        <taxon>Stramenopiles</taxon>
        <taxon>Ochrophyta</taxon>
        <taxon>Chrysophyceae</taxon>
        <taxon>Chromulinales</taxon>
        <taxon>Dinobryaceae</taxon>
        <taxon>Poteriospumella</taxon>
    </lineage>
</organism>
<gene>
    <name evidence="7" type="primary">clpC</name>
    <name evidence="7" type="ORF">PoterioPt_p022</name>
</gene>
<dbReference type="InterPro" id="IPR003593">
    <property type="entry name" value="AAA+_ATPase"/>
</dbReference>
<dbReference type="InterPro" id="IPR003959">
    <property type="entry name" value="ATPase_AAA_core"/>
</dbReference>
<dbReference type="PANTHER" id="PTHR11638:SF175">
    <property type="entry name" value="ATP-DEPENDENT CLP PROTEASE, ATP-BINDING SUBUNIT CLPC"/>
    <property type="match status" value="1"/>
</dbReference>
<keyword evidence="3" id="KW-0143">Chaperone</keyword>
<evidence type="ECO:0000259" key="6">
    <source>
        <dbReference type="SMART" id="SM01086"/>
    </source>
</evidence>
<dbReference type="Pfam" id="PF17871">
    <property type="entry name" value="AAA_lid_9"/>
    <property type="match status" value="1"/>
</dbReference>
<feature type="region of interest" description="Disordered" evidence="4">
    <location>
        <begin position="1"/>
        <end position="65"/>
    </location>
</feature>
<dbReference type="PROSITE" id="PS00871">
    <property type="entry name" value="CLPAB_2"/>
    <property type="match status" value="1"/>
</dbReference>
<dbReference type="InterPro" id="IPR027417">
    <property type="entry name" value="P-loop_NTPase"/>
</dbReference>
<protein>
    <submittedName>
        <fullName evidence="7">Clp protease ATP binding subunit</fullName>
    </submittedName>
</protein>
<keyword evidence="7" id="KW-0934">Plastid</keyword>
<evidence type="ECO:0000256" key="2">
    <source>
        <dbReference type="ARBA" id="ARBA00022840"/>
    </source>
</evidence>
<dbReference type="GO" id="GO:0006508">
    <property type="term" value="P:proteolysis"/>
    <property type="evidence" value="ECO:0007669"/>
    <property type="project" value="UniProtKB-KW"/>
</dbReference>
<dbReference type="CDD" id="cd00009">
    <property type="entry name" value="AAA"/>
    <property type="match status" value="1"/>
</dbReference>
<feature type="domain" description="AAA+ ATPase" evidence="5">
    <location>
        <begin position="777"/>
        <end position="919"/>
    </location>
</feature>
<dbReference type="GO" id="GO:0005524">
    <property type="term" value="F:ATP binding"/>
    <property type="evidence" value="ECO:0007669"/>
    <property type="project" value="UniProtKB-KW"/>
</dbReference>
<dbReference type="GO" id="GO:0034605">
    <property type="term" value="P:cellular response to heat"/>
    <property type="evidence" value="ECO:0007669"/>
    <property type="project" value="TreeGrafter"/>
</dbReference>
<name>A0A7S6T9W0_9STRA</name>
<dbReference type="Pfam" id="PF00004">
    <property type="entry name" value="AAA"/>
    <property type="match status" value="1"/>
</dbReference>
<feature type="domain" description="AAA+ ATPase" evidence="5">
    <location>
        <begin position="215"/>
        <end position="359"/>
    </location>
</feature>
<keyword evidence="7" id="KW-0645">Protease</keyword>
<evidence type="ECO:0000313" key="7">
    <source>
        <dbReference type="EMBL" id="QOU10657.1"/>
    </source>
</evidence>
<dbReference type="Gene3D" id="3.40.50.300">
    <property type="entry name" value="P-loop containing nucleotide triphosphate hydrolases"/>
    <property type="match status" value="3"/>
</dbReference>
<proteinExistence type="predicted"/>
<dbReference type="PANTHER" id="PTHR11638">
    <property type="entry name" value="ATP-DEPENDENT CLP PROTEASE"/>
    <property type="match status" value="1"/>
</dbReference>
<dbReference type="GO" id="GO:0008233">
    <property type="term" value="F:peptidase activity"/>
    <property type="evidence" value="ECO:0007669"/>
    <property type="project" value="UniProtKB-KW"/>
</dbReference>
<dbReference type="PRINTS" id="PR00300">
    <property type="entry name" value="CLPPROTEASEA"/>
</dbReference>
<dbReference type="GO" id="GO:0005737">
    <property type="term" value="C:cytoplasm"/>
    <property type="evidence" value="ECO:0007669"/>
    <property type="project" value="TreeGrafter"/>
</dbReference>
<evidence type="ECO:0000259" key="5">
    <source>
        <dbReference type="SMART" id="SM00382"/>
    </source>
</evidence>
<dbReference type="InterPro" id="IPR050130">
    <property type="entry name" value="ClpA_ClpB"/>
</dbReference>
<dbReference type="InterPro" id="IPR041546">
    <property type="entry name" value="ClpA/ClpB_AAA_lid"/>
</dbReference>
<feature type="compositionally biased region" description="Polar residues" evidence="4">
    <location>
        <begin position="54"/>
        <end position="63"/>
    </location>
</feature>
<feature type="compositionally biased region" description="Basic and acidic residues" evidence="4">
    <location>
        <begin position="34"/>
        <end position="53"/>
    </location>
</feature>
<dbReference type="Pfam" id="PF10431">
    <property type="entry name" value="ClpB_D2-small"/>
    <property type="match status" value="1"/>
</dbReference>
<dbReference type="Gene3D" id="1.10.8.60">
    <property type="match status" value="1"/>
</dbReference>
<dbReference type="SUPFAM" id="SSF52540">
    <property type="entry name" value="P-loop containing nucleoside triphosphate hydrolases"/>
    <property type="match status" value="2"/>
</dbReference>
<dbReference type="AlphaFoldDB" id="A0A7S6T9W0"/>
<reference evidence="7" key="1">
    <citation type="journal article" date="2020" name="Front. Plant Sci.">
        <title>Comparative Plastid Genomics of Non-Photosynthetic Chrysophytes: Genome Reduction and Compaction.</title>
        <authorList>
            <person name="Kim J.I."/>
            <person name="Jeong M."/>
            <person name="Archibald J.M."/>
            <person name="Shin W."/>
        </authorList>
    </citation>
    <scope>NUCLEOTIDE SEQUENCE</scope>
    <source>
        <strain evidence="7">Yongseonkyo072317C3</strain>
    </source>
</reference>
<dbReference type="SMART" id="SM00382">
    <property type="entry name" value="AAA"/>
    <property type="match status" value="2"/>
</dbReference>
<dbReference type="Pfam" id="PF07724">
    <property type="entry name" value="AAA_2"/>
    <property type="match status" value="1"/>
</dbReference>
<dbReference type="InterPro" id="IPR019489">
    <property type="entry name" value="Clp_ATPase_C"/>
</dbReference>
<accession>A0A7S6T9W0</accession>
<dbReference type="GO" id="GO:0016887">
    <property type="term" value="F:ATP hydrolysis activity"/>
    <property type="evidence" value="ECO:0007669"/>
    <property type="project" value="InterPro"/>
</dbReference>
<sequence length="1124" mass="127482">MADQENSKKRKKKKNKGSLPKTENFEQDIFGEGTDSRLSENSNPKEIEDKLNLDQDNLASNKKATPPNLFNRLFKSNFWLKNTSIEDNPSTISDERNPFDEKESTFLNDGLGDTIETNANIKDEAFSSEKENGEDVKKLPKEFFSFGLLKSSSNIAFPEDEQDDAFQENLTTKNKDALSIYGTDITNLAREGKLDECFGREDELAEMMEILVRRQKNNPVLIGEAGVGKTAIIELFATKLVNNSVPFVLEGRSIVSIDLARIIAGSRYRGEFELRLQKVLDEIIQHPHMIMFIDEIHTLSGAGAAEGSLDAANILKPALSRSGFQCIGATTIKEYQKIEKDPALNRRFQPIKVKEPSIEDTLNILYGLRPSMEAFHNVSFLPGTLRLAAELSSRYIYDRFLPDKAIDLVDRVAAKEVLKSTTIKSQTIISSIVDGALLNLGKLKNECYRRGDLASLYIFQEVEFAYRRFLLEWVESPLALPENEAKDNFTPLAEDLYKKIRLSILKHVDELLFASPVSKQRIEVKEKEKNLSPKANKNIFSSVLIALATKKFAKTLTLKKSLYRISLYLLENYLSYTSDAIAPFTKIISKEFKHLEFQSYLISKPSSDFLLEDREKYEELKVLPSEVEETRLKTYFNFLEDLKPLVRQGLIESLTKSGNFKLSEKEAQNIYSLLGFFSQDIKNNLLAQLEQNATFKSARQEGNITSLKHEISAEDIRDLVSSLTGIPLKSISNDESKRLLNLEEELHKRVIGQEAAVSAIAKAVRRSRLGIQNPNRPIASFMFCGPTGVGKTEVTKALAVSLFGSESDMIRFDMSEFMEKFTVSRLIGSPPGYVGYEEGGQLTDGVRRKPYSVVLFDEVEKAHPEILNILLQILEDGRLTDTQKRLIPFENTVIIMTSNAGASEIQNLLKDELNKEKSDIIEAEAKNRNSSVFLDPYAGSLEFFESPIQLNYIEDLQNRLSNELKDSYRGLKSSQLLEKGNDKKSLDKKSTSSNENSSLKEAVLNRLSTIFLPEFLNRLDDIVIFKPLSQKEIRLICNIMIQQLVKRLETKQVKLKVEENVKTKLSFDAYNPVFGARPLRRMITKFVEDLVSEFLLKNSRNQEKTFTSLRIFINDNETIEAEEI</sequence>
<evidence type="ECO:0000256" key="4">
    <source>
        <dbReference type="SAM" id="MobiDB-lite"/>
    </source>
</evidence>
<dbReference type="InterPro" id="IPR001270">
    <property type="entry name" value="ClpA/B"/>
</dbReference>
<evidence type="ECO:0000256" key="3">
    <source>
        <dbReference type="ARBA" id="ARBA00023186"/>
    </source>
</evidence>
<evidence type="ECO:0000256" key="1">
    <source>
        <dbReference type="ARBA" id="ARBA00022741"/>
    </source>
</evidence>
<geneLocation type="plastid" evidence="7"/>
<keyword evidence="2" id="KW-0067">ATP-binding</keyword>
<dbReference type="SMART" id="SM01086">
    <property type="entry name" value="ClpB_D2-small"/>
    <property type="match status" value="1"/>
</dbReference>
<dbReference type="CDD" id="cd19499">
    <property type="entry name" value="RecA-like_ClpB_Hsp104-like"/>
    <property type="match status" value="1"/>
</dbReference>
<feature type="domain" description="Clp ATPase C-terminal" evidence="6">
    <location>
        <begin position="1028"/>
        <end position="1119"/>
    </location>
</feature>
<dbReference type="EMBL" id="MN935478">
    <property type="protein sequence ID" value="QOU10657.1"/>
    <property type="molecule type" value="Genomic_DNA"/>
</dbReference>
<dbReference type="InterPro" id="IPR028299">
    <property type="entry name" value="ClpA/B_CS2"/>
</dbReference>
<keyword evidence="7" id="KW-0378">Hydrolase</keyword>